<dbReference type="PANTHER" id="PTHR11731:SF193">
    <property type="entry name" value="DIPEPTIDYL PEPTIDASE 9"/>
    <property type="match status" value="1"/>
</dbReference>
<dbReference type="SUPFAM" id="SSF53474">
    <property type="entry name" value="alpha/beta-Hydrolases"/>
    <property type="match status" value="1"/>
</dbReference>
<evidence type="ECO:0000259" key="1">
    <source>
        <dbReference type="Pfam" id="PF00326"/>
    </source>
</evidence>
<evidence type="ECO:0000313" key="2">
    <source>
        <dbReference type="EMBL" id="MCW0484392.1"/>
    </source>
</evidence>
<proteinExistence type="predicted"/>
<evidence type="ECO:0000313" key="3">
    <source>
        <dbReference type="Proteomes" id="UP001163821"/>
    </source>
</evidence>
<dbReference type="RefSeq" id="WP_282592985.1">
    <property type="nucleotide sequence ID" value="NZ_JAPAAF010000035.1"/>
</dbReference>
<organism evidence="2 3">
    <name type="scientific">Gaoshiqia sediminis</name>
    <dbReference type="NCBI Taxonomy" id="2986998"/>
    <lineage>
        <taxon>Bacteria</taxon>
        <taxon>Pseudomonadati</taxon>
        <taxon>Bacteroidota</taxon>
        <taxon>Bacteroidia</taxon>
        <taxon>Marinilabiliales</taxon>
        <taxon>Prolixibacteraceae</taxon>
        <taxon>Gaoshiqia</taxon>
    </lineage>
</organism>
<accession>A0AA41YEJ3</accession>
<dbReference type="Gene3D" id="3.40.50.1820">
    <property type="entry name" value="alpha/beta hydrolase"/>
    <property type="match status" value="1"/>
</dbReference>
<feature type="domain" description="Peptidase S9 prolyl oligopeptidase catalytic" evidence="1">
    <location>
        <begin position="712"/>
        <end position="893"/>
    </location>
</feature>
<keyword evidence="3" id="KW-1185">Reference proteome</keyword>
<dbReference type="InterPro" id="IPR050278">
    <property type="entry name" value="Serine_Prot_S9B/DPPIV"/>
</dbReference>
<dbReference type="InterPro" id="IPR029058">
    <property type="entry name" value="AB_hydrolase_fold"/>
</dbReference>
<dbReference type="InterPro" id="IPR001375">
    <property type="entry name" value="Peptidase_S9_cat"/>
</dbReference>
<dbReference type="GO" id="GO:0006508">
    <property type="term" value="P:proteolysis"/>
    <property type="evidence" value="ECO:0007669"/>
    <property type="project" value="InterPro"/>
</dbReference>
<name>A0AA41YEJ3_9BACT</name>
<dbReference type="GO" id="GO:0008236">
    <property type="term" value="F:serine-type peptidase activity"/>
    <property type="evidence" value="ECO:0007669"/>
    <property type="project" value="InterPro"/>
</dbReference>
<dbReference type="GO" id="GO:0008239">
    <property type="term" value="F:dipeptidyl-peptidase activity"/>
    <property type="evidence" value="ECO:0007669"/>
    <property type="project" value="TreeGrafter"/>
</dbReference>
<dbReference type="SUPFAM" id="SSF82171">
    <property type="entry name" value="DPP6 N-terminal domain-like"/>
    <property type="match status" value="1"/>
</dbReference>
<gene>
    <name evidence="2" type="ORF">N2K84_16745</name>
</gene>
<reference evidence="2" key="1">
    <citation type="submission" date="2022-10" db="EMBL/GenBank/DDBJ databases">
        <title>Gaoshiqiia sediminis gen. nov., sp. nov., isolated from coastal sediment.</title>
        <authorList>
            <person name="Yu W.X."/>
            <person name="Mu D.S."/>
            <person name="Du J.Z."/>
            <person name="Liang Y.Q."/>
        </authorList>
    </citation>
    <scope>NUCLEOTIDE SEQUENCE</scope>
    <source>
        <strain evidence="2">A06</strain>
    </source>
</reference>
<dbReference type="AlphaFoldDB" id="A0AA41YEJ3"/>
<sequence length="915" mass="104483">MKYFILLFMLFFSEVLYAQNHKKTLQVEDFAHWKVLENQQISNDGKWVAYELNPQQGDGALVLTDTEGKRTDTLVRGASAAFTPGADVLLHRIKVPFDSIQVAKRKKLKEDQMPLDSVGIFQINTGQITKYPRLVSWQLPEENANWAAILQQPDSVVKTRDELKLQNLILHRLDTGDTLTKRQVTDYRVAKKGNSVIYSTFSGDSTTISRVFVFDTKSGTTHTLFEKNGHIRQVATNEEGNQFAFLFSTDTTQQKTFDLYYAKSTESPQAVVTASTPGIPISWAPSEHRELLFSKNGNRLFLGTAHIPEPEPKDTLAPDEKPVLDIWSWTDAELMPQQLVKLDQEKKRTYLAVYHPAEKKFLQLADPGIPEISLIQDGDGRMALGKDEKLYQKASSWTGRNSADYYVVDTQTGIKRQMVTDKTKAEISPAGKFIIWFDPADSSYYARSTDVYKIQVYALTKNLPVNFYDELDDTPLEVKPYGIAGWSDDDRYVYIYDRYDLWKIDPTGSRVPVNLTSGYGRKNSINLRYVKTDPEGKFIPDGEILVNGFDERNKASGFFTVDTKTVKAPKLHLLEDYRFSEVKKAKEAGRLIWRKESCTLFPDLWTSDATFGHPRKLSDANPQQAGFNWARNQLVSWTSFSGEQLHGILYYPEDFNPNLSYPMIVYFYERSSEELHRHFLPSPSRSIINKTFYASNGYLVFVPDITYQTGYPGQSAFNAVVSGTSFLINQFPFIDKNRIGIQGQSWGGYQTAYLIGQTDMFAAAMAGAPVSNMTSAYGGIRWETGLSRMFQYENTQSRIGGTLWEKPIQYIENSPLFYAPKINTPLLMMHNDQDGAVPWYQGIELFVAMRRLNKPAWLLNYNNEPHNLKKESWENRMDLSRRMKQFFDHYLKGAPMPGWMKYGLPALDKGKELGY</sequence>
<dbReference type="PANTHER" id="PTHR11731">
    <property type="entry name" value="PROTEASE FAMILY S9B,C DIPEPTIDYL-PEPTIDASE IV-RELATED"/>
    <property type="match status" value="1"/>
</dbReference>
<dbReference type="Pfam" id="PF00326">
    <property type="entry name" value="Peptidase_S9"/>
    <property type="match status" value="1"/>
</dbReference>
<dbReference type="EMBL" id="JAPAAF010000035">
    <property type="protein sequence ID" value="MCW0484392.1"/>
    <property type="molecule type" value="Genomic_DNA"/>
</dbReference>
<comment type="caution">
    <text evidence="2">The sequence shown here is derived from an EMBL/GenBank/DDBJ whole genome shotgun (WGS) entry which is preliminary data.</text>
</comment>
<protein>
    <submittedName>
        <fullName evidence="2">Prolyl oligopeptidase family serine peptidase</fullName>
    </submittedName>
</protein>
<dbReference type="Proteomes" id="UP001163821">
    <property type="component" value="Unassembled WGS sequence"/>
</dbReference>